<feature type="compositionally biased region" description="Acidic residues" evidence="1">
    <location>
        <begin position="209"/>
        <end position="220"/>
    </location>
</feature>
<dbReference type="GO" id="GO:0005802">
    <property type="term" value="C:trans-Golgi network"/>
    <property type="evidence" value="ECO:0007669"/>
    <property type="project" value="TreeGrafter"/>
</dbReference>
<organism evidence="4 5">
    <name type="scientific">Podarcis lilfordi</name>
    <name type="common">Lilford's wall lizard</name>
    <dbReference type="NCBI Taxonomy" id="74358"/>
    <lineage>
        <taxon>Eukaryota</taxon>
        <taxon>Metazoa</taxon>
        <taxon>Chordata</taxon>
        <taxon>Craniata</taxon>
        <taxon>Vertebrata</taxon>
        <taxon>Euteleostomi</taxon>
        <taxon>Lepidosauria</taxon>
        <taxon>Squamata</taxon>
        <taxon>Bifurcata</taxon>
        <taxon>Unidentata</taxon>
        <taxon>Episquamata</taxon>
        <taxon>Laterata</taxon>
        <taxon>Lacertibaenia</taxon>
        <taxon>Lacertidae</taxon>
        <taxon>Podarcis</taxon>
    </lineage>
</organism>
<keyword evidence="2" id="KW-0472">Membrane</keyword>
<dbReference type="PANTHER" id="PTHR23211:SF0">
    <property type="entry name" value="TRANS-GOLGI NETWORK INTEGRAL MEMBRANE PROTEIN 2"/>
    <property type="match status" value="1"/>
</dbReference>
<dbReference type="Pfam" id="PF17818">
    <property type="entry name" value="KCT2"/>
    <property type="match status" value="1"/>
</dbReference>
<dbReference type="PANTHER" id="PTHR23211">
    <property type="entry name" value="TRANS-GOLGI NETWORK INTEGRAL MEMBRANE PROTEIN TGN38"/>
    <property type="match status" value="1"/>
</dbReference>
<evidence type="ECO:0000256" key="1">
    <source>
        <dbReference type="SAM" id="MobiDB-lite"/>
    </source>
</evidence>
<keyword evidence="5" id="KW-1185">Reference proteome</keyword>
<feature type="region of interest" description="Disordered" evidence="1">
    <location>
        <begin position="21"/>
        <end position="250"/>
    </location>
</feature>
<proteinExistence type="predicted"/>
<feature type="compositionally biased region" description="Polar residues" evidence="1">
    <location>
        <begin position="104"/>
        <end position="121"/>
    </location>
</feature>
<dbReference type="EMBL" id="OX395141">
    <property type="protein sequence ID" value="CAI5795609.1"/>
    <property type="molecule type" value="Genomic_DNA"/>
</dbReference>
<evidence type="ECO:0008006" key="6">
    <source>
        <dbReference type="Google" id="ProtNLM"/>
    </source>
</evidence>
<dbReference type="AlphaFoldDB" id="A0AA35PPF8"/>
<feature type="signal peptide" evidence="3">
    <location>
        <begin position="1"/>
        <end position="20"/>
    </location>
</feature>
<evidence type="ECO:0000256" key="2">
    <source>
        <dbReference type="SAM" id="Phobius"/>
    </source>
</evidence>
<evidence type="ECO:0000256" key="3">
    <source>
        <dbReference type="SAM" id="SignalP"/>
    </source>
</evidence>
<protein>
    <recommendedName>
        <fullName evidence="6">Trans-golgi network protein 2</fullName>
    </recommendedName>
</protein>
<feature type="compositionally biased region" description="Basic and acidic residues" evidence="1">
    <location>
        <begin position="122"/>
        <end position="131"/>
    </location>
</feature>
<name>A0AA35PPF8_9SAUR</name>
<dbReference type="Proteomes" id="UP001178461">
    <property type="component" value="Chromosome 15"/>
</dbReference>
<feature type="chain" id="PRO_5041391655" description="Trans-golgi network protein 2" evidence="3">
    <location>
        <begin position="21"/>
        <end position="307"/>
    </location>
</feature>
<sequence length="307" mass="32185">MAAAWLGFLILCGLVAFGASAPAGTEEDASEKEGTADAGTPIGNTVHEQPQGDESPPKELKPVDPKQLLQQAGAPGSSHGVESHAQSSPDKAKSVDSDRPPQQPGASGSSKGDESQAQSSPDKAKTVDSDRPPQQPGAPGSSKGDESQAQSSPDKAKPVDSDRPPQQPGAPGSSKGDESHAQSSPGKTKPVDSDRPPQQPGARGNFQDEQSEEDQEDDKEGGEGEGTLEDTQPKHDMGNSRASPTPKNGPENSHFFAYLVTTAIVVAALYIAYHNKRKIIAFALEGKKSKLTRRPKSSDYQLLEPKI</sequence>
<reference evidence="4" key="1">
    <citation type="submission" date="2022-12" db="EMBL/GenBank/DDBJ databases">
        <authorList>
            <person name="Alioto T."/>
            <person name="Alioto T."/>
            <person name="Gomez Garrido J."/>
        </authorList>
    </citation>
    <scope>NUCLEOTIDE SEQUENCE</scope>
</reference>
<dbReference type="GO" id="GO:0030140">
    <property type="term" value="C:trans-Golgi network transport vesicle"/>
    <property type="evidence" value="ECO:0007669"/>
    <property type="project" value="TreeGrafter"/>
</dbReference>
<gene>
    <name evidence="4" type="ORF">PODLI_1B028616</name>
</gene>
<dbReference type="GO" id="GO:0005768">
    <property type="term" value="C:endosome"/>
    <property type="evidence" value="ECO:0007669"/>
    <property type="project" value="TreeGrafter"/>
</dbReference>
<evidence type="ECO:0000313" key="4">
    <source>
        <dbReference type="EMBL" id="CAI5795609.1"/>
    </source>
</evidence>
<feature type="compositionally biased region" description="Basic and acidic residues" evidence="1">
    <location>
        <begin position="55"/>
        <end position="64"/>
    </location>
</feature>
<feature type="compositionally biased region" description="Basic and acidic residues" evidence="1">
    <location>
        <begin position="154"/>
        <end position="163"/>
    </location>
</feature>
<keyword evidence="2" id="KW-1133">Transmembrane helix</keyword>
<feature type="compositionally biased region" description="Basic and acidic residues" evidence="1">
    <location>
        <begin position="90"/>
        <end position="99"/>
    </location>
</feature>
<accession>A0AA35PPF8</accession>
<keyword evidence="2" id="KW-0812">Transmembrane</keyword>
<keyword evidence="3" id="KW-0732">Signal</keyword>
<feature type="transmembrane region" description="Helical" evidence="2">
    <location>
        <begin position="255"/>
        <end position="273"/>
    </location>
</feature>
<evidence type="ECO:0000313" key="5">
    <source>
        <dbReference type="Proteomes" id="UP001178461"/>
    </source>
</evidence>